<sequence length="137" mass="14166">MHLIYPPQEVHVMTSPTDATTGSAKTEPAVEAAAGRRPSRLNQALAWVGIVAGGLFVVAAIFFSGFFLNWGIGGGRHAGPDKMDCCSQMKPGDHMAQGAMMEPGRPMKPGQMMPGTTMGPGGMMGPGSPTASPTPRA</sequence>
<gene>
    <name evidence="3" type="ORF">MSTO_50080</name>
</gene>
<keyword evidence="4" id="KW-1185">Reference proteome</keyword>
<reference evidence="3 4" key="1">
    <citation type="journal article" date="2019" name="Emerg. Microbes Infect.">
        <title>Comprehensive subspecies identification of 175 nontuberculous mycobacteria species based on 7547 genomic profiles.</title>
        <authorList>
            <person name="Matsumoto Y."/>
            <person name="Kinjo T."/>
            <person name="Motooka D."/>
            <person name="Nabeya D."/>
            <person name="Jung N."/>
            <person name="Uechi K."/>
            <person name="Horii T."/>
            <person name="Iida T."/>
            <person name="Fujita J."/>
            <person name="Nakamura S."/>
        </authorList>
    </citation>
    <scope>NUCLEOTIDE SEQUENCE [LARGE SCALE GENOMIC DNA]</scope>
    <source>
        <strain evidence="3 4">JCM 17783</strain>
    </source>
</reference>
<dbReference type="Proteomes" id="UP000467130">
    <property type="component" value="Chromosome"/>
</dbReference>
<dbReference type="KEGG" id="msto:MSTO_50080"/>
<evidence type="ECO:0000256" key="1">
    <source>
        <dbReference type="SAM" id="MobiDB-lite"/>
    </source>
</evidence>
<dbReference type="EMBL" id="AP022587">
    <property type="protein sequence ID" value="BBY24803.1"/>
    <property type="molecule type" value="Genomic_DNA"/>
</dbReference>
<proteinExistence type="predicted"/>
<feature type="region of interest" description="Disordered" evidence="1">
    <location>
        <begin position="113"/>
        <end position="137"/>
    </location>
</feature>
<keyword evidence="2" id="KW-1133">Transmembrane helix</keyword>
<evidence type="ECO:0000313" key="4">
    <source>
        <dbReference type="Proteomes" id="UP000467130"/>
    </source>
</evidence>
<evidence type="ECO:0000313" key="3">
    <source>
        <dbReference type="EMBL" id="BBY24803.1"/>
    </source>
</evidence>
<evidence type="ECO:0000256" key="2">
    <source>
        <dbReference type="SAM" id="Phobius"/>
    </source>
</evidence>
<keyword evidence="2" id="KW-0472">Membrane</keyword>
<feature type="transmembrane region" description="Helical" evidence="2">
    <location>
        <begin position="44"/>
        <end position="68"/>
    </location>
</feature>
<name>A0A7I7QET5_9MYCO</name>
<dbReference type="AlphaFoldDB" id="A0A7I7QET5"/>
<accession>A0A7I7QET5</accession>
<protein>
    <submittedName>
        <fullName evidence="3">Uncharacterized protein</fullName>
    </submittedName>
</protein>
<organism evidence="3 4">
    <name type="scientific">Mycobacterium stomatepiae</name>
    <dbReference type="NCBI Taxonomy" id="470076"/>
    <lineage>
        <taxon>Bacteria</taxon>
        <taxon>Bacillati</taxon>
        <taxon>Actinomycetota</taxon>
        <taxon>Actinomycetes</taxon>
        <taxon>Mycobacteriales</taxon>
        <taxon>Mycobacteriaceae</taxon>
        <taxon>Mycobacterium</taxon>
        <taxon>Mycobacterium simiae complex</taxon>
    </lineage>
</organism>
<keyword evidence="2" id="KW-0812">Transmembrane</keyword>